<feature type="domain" description="Post-transcriptional regulator MKT1 C-terminal" evidence="4">
    <location>
        <begin position="460"/>
        <end position="676"/>
    </location>
</feature>
<dbReference type="InterPro" id="IPR006084">
    <property type="entry name" value="XPG/Rad2"/>
</dbReference>
<dbReference type="Pfam" id="PF12247">
    <property type="entry name" value="MKT1_N"/>
    <property type="match status" value="1"/>
</dbReference>
<dbReference type="GO" id="GO:0006417">
    <property type="term" value="P:regulation of translation"/>
    <property type="evidence" value="ECO:0007669"/>
    <property type="project" value="UniProtKB-KW"/>
</dbReference>
<feature type="domain" description="Post-transcriptional regulator MKT1 N-terminal" evidence="5">
    <location>
        <begin position="285"/>
        <end position="371"/>
    </location>
</feature>
<name>A0A6B2KZ38_9EUKA</name>
<dbReference type="EMBL" id="GIBP01000948">
    <property type="protein sequence ID" value="NDV29917.1"/>
    <property type="molecule type" value="Transcribed_RNA"/>
</dbReference>
<evidence type="ECO:0008006" key="7">
    <source>
        <dbReference type="Google" id="ProtNLM"/>
    </source>
</evidence>
<evidence type="ECO:0000256" key="1">
    <source>
        <dbReference type="ARBA" id="ARBA00022845"/>
    </source>
</evidence>
<organism evidence="6">
    <name type="scientific">Arcella intermedia</name>
    <dbReference type="NCBI Taxonomy" id="1963864"/>
    <lineage>
        <taxon>Eukaryota</taxon>
        <taxon>Amoebozoa</taxon>
        <taxon>Tubulinea</taxon>
        <taxon>Elardia</taxon>
        <taxon>Arcellinida</taxon>
        <taxon>Sphaerothecina</taxon>
        <taxon>Arcellidae</taxon>
        <taxon>Arcella</taxon>
    </lineage>
</organism>
<dbReference type="GO" id="GO:0017108">
    <property type="term" value="F:5'-flap endonuclease activity"/>
    <property type="evidence" value="ECO:0007669"/>
    <property type="project" value="TreeGrafter"/>
</dbReference>
<accession>A0A6B2KZ38</accession>
<dbReference type="Pfam" id="PF12246">
    <property type="entry name" value="MKT1_C"/>
    <property type="match status" value="1"/>
</dbReference>
<evidence type="ECO:0000259" key="5">
    <source>
        <dbReference type="Pfam" id="PF12247"/>
    </source>
</evidence>
<keyword evidence="1" id="KW-0810">Translation regulation</keyword>
<comment type="similarity">
    <text evidence="2">Belongs to the XPG/RAD2 endonuclease family.</text>
</comment>
<evidence type="ECO:0000256" key="2">
    <source>
        <dbReference type="ARBA" id="ARBA00024023"/>
    </source>
</evidence>
<dbReference type="InterPro" id="IPR022040">
    <property type="entry name" value="MKT1_N"/>
</dbReference>
<dbReference type="CDD" id="cd09902">
    <property type="entry name" value="H3TH_MKT1"/>
    <property type="match status" value="1"/>
</dbReference>
<evidence type="ECO:0000259" key="3">
    <source>
        <dbReference type="Pfam" id="PF00867"/>
    </source>
</evidence>
<sequence>MSLQHSRIGIQVDYWLKDLNANVNEPFHVAVGGVPLSLFKIISTQLEIFRRNNIKPVFLFNGLNILRTDKPFSKPDHSAAMREKGWDFYLKGDLQSATTQFAAGEKYTGTHFIPNIIKFLRDCNVETFTAPYQARAQLAYFYQEGSLINGVYGGLELLMFGVPSVIFDIDFKHQVFTSVDFNAIMNDLQITWDQFVEVCILAGFDLAQTFPPIADHQENSWEAAYELIKIFGNGYNIIQNFQSQSPQLARANYLETFLRAKCLVEYHIIMDRSGKCRSLIPRGFPKDLHELVGPRMPDQVYYLISQNIISPQVVNNLASGVMVENCPFVDSQRYRETVINLTSLRTLILGILSSNLNGYHKNRKVITVRWYDPNSEVLMEHASEKVQSKLRKLLPPIFENEINQELSRQRRLGMKEMDFAFILNLIEHRKETAILNLETNPEKKEMSTPIEFYGTTLLHTLQILKFVKNGELTPYGKMLKNVDQRYQEPVIILIDLLREGHLNGDRLITSQSQPQYPYEREIALLTRIFTLCPVELKKGPEYTWMGPIDQELMAWNCIIKGYYKTYRNLLEMSLTSLYLSKKGSLGDFSNFYKISTRLPFFQESSTALGLILKSWLLERSANLPKRFPNCPKINEALQQGYILWGLVFGIVKQLTERSLLAPHTLQLFQDANLLLEQRNKDQEKGTPSK</sequence>
<dbReference type="InterPro" id="IPR006086">
    <property type="entry name" value="XPG-I_dom"/>
</dbReference>
<feature type="domain" description="XPG-I" evidence="3">
    <location>
        <begin position="124"/>
        <end position="205"/>
    </location>
</feature>
<dbReference type="SUPFAM" id="SSF88723">
    <property type="entry name" value="PIN domain-like"/>
    <property type="match status" value="1"/>
</dbReference>
<dbReference type="InterPro" id="IPR037314">
    <property type="entry name" value="MKT1_H3TH"/>
</dbReference>
<dbReference type="Gene3D" id="3.40.50.1010">
    <property type="entry name" value="5'-nuclease"/>
    <property type="match status" value="1"/>
</dbReference>
<dbReference type="AlphaFoldDB" id="A0A6B2KZ38"/>
<evidence type="ECO:0000313" key="6">
    <source>
        <dbReference type="EMBL" id="NDV29917.1"/>
    </source>
</evidence>
<dbReference type="PANTHER" id="PTHR11081:SF32">
    <property type="entry name" value="POST-TRANSCRIPTIONAL REGULATOR MKT1"/>
    <property type="match status" value="1"/>
</dbReference>
<proteinExistence type="inferred from homology"/>
<protein>
    <recommendedName>
        <fullName evidence="7">XPG N-terminal domain-containing protein</fullName>
    </recommendedName>
</protein>
<dbReference type="CDD" id="cd09858">
    <property type="entry name" value="PIN_MKT1"/>
    <property type="match status" value="1"/>
</dbReference>
<dbReference type="InterPro" id="IPR022039">
    <property type="entry name" value="MKT1_C"/>
</dbReference>
<reference evidence="6" key="1">
    <citation type="journal article" date="2020" name="J. Eukaryot. Microbiol.">
        <title>De novo Sequencing, Assembly and Annotation of the Transcriptome for the Free-Living Testate Amoeba Arcella intermedia.</title>
        <authorList>
            <person name="Ribeiro G.M."/>
            <person name="Porfirio-Sousa A.L."/>
            <person name="Maurer-Alcala X.X."/>
            <person name="Katz L.A."/>
            <person name="Lahr D.J.G."/>
        </authorList>
    </citation>
    <scope>NUCLEOTIDE SEQUENCE</scope>
</reference>
<dbReference type="InterPro" id="IPR029060">
    <property type="entry name" value="PIN-like_dom_sf"/>
</dbReference>
<dbReference type="PANTHER" id="PTHR11081">
    <property type="entry name" value="FLAP ENDONUCLEASE FAMILY MEMBER"/>
    <property type="match status" value="1"/>
</dbReference>
<evidence type="ECO:0000259" key="4">
    <source>
        <dbReference type="Pfam" id="PF12246"/>
    </source>
</evidence>
<dbReference type="Pfam" id="PF00867">
    <property type="entry name" value="XPG_I"/>
    <property type="match status" value="1"/>
</dbReference>